<dbReference type="SUPFAM" id="SSF55729">
    <property type="entry name" value="Acyl-CoA N-acyltransferases (Nat)"/>
    <property type="match status" value="1"/>
</dbReference>
<evidence type="ECO:0000256" key="2">
    <source>
        <dbReference type="ARBA" id="ARBA00023315"/>
    </source>
</evidence>
<evidence type="ECO:0000256" key="3">
    <source>
        <dbReference type="ARBA" id="ARBA00038502"/>
    </source>
</evidence>
<keyword evidence="1" id="KW-0808">Transferase</keyword>
<accession>A0ABR8YSZ8</accession>
<comment type="caution">
    <text evidence="5">The sequence shown here is derived from an EMBL/GenBank/DDBJ whole genome shotgun (WGS) entry which is preliminary data.</text>
</comment>
<dbReference type="InterPro" id="IPR016181">
    <property type="entry name" value="Acyl_CoA_acyltransferase"/>
</dbReference>
<proteinExistence type="inferred from homology"/>
<feature type="domain" description="N-acetyltransferase" evidence="4">
    <location>
        <begin position="2"/>
        <end position="163"/>
    </location>
</feature>
<dbReference type="EMBL" id="JACSQB010000074">
    <property type="protein sequence ID" value="MBD8047380.1"/>
    <property type="molecule type" value="Genomic_DNA"/>
</dbReference>
<organism evidence="5 6">
    <name type="scientific">Clostridium faecium</name>
    <dbReference type="NCBI Taxonomy" id="2762223"/>
    <lineage>
        <taxon>Bacteria</taxon>
        <taxon>Bacillati</taxon>
        <taxon>Bacillota</taxon>
        <taxon>Clostridia</taxon>
        <taxon>Eubacteriales</taxon>
        <taxon>Clostridiaceae</taxon>
        <taxon>Clostridium</taxon>
    </lineage>
</organism>
<dbReference type="Gene3D" id="3.40.630.30">
    <property type="match status" value="1"/>
</dbReference>
<evidence type="ECO:0000256" key="1">
    <source>
        <dbReference type="ARBA" id="ARBA00022679"/>
    </source>
</evidence>
<comment type="similarity">
    <text evidence="3">Belongs to the acetyltransferase family. RimJ subfamily.</text>
</comment>
<dbReference type="PROSITE" id="PS51186">
    <property type="entry name" value="GNAT"/>
    <property type="match status" value="1"/>
</dbReference>
<dbReference type="PANTHER" id="PTHR43792">
    <property type="entry name" value="GNAT FAMILY, PUTATIVE (AFU_ORTHOLOGUE AFUA_3G00765)-RELATED-RELATED"/>
    <property type="match status" value="1"/>
</dbReference>
<evidence type="ECO:0000259" key="4">
    <source>
        <dbReference type="PROSITE" id="PS51186"/>
    </source>
</evidence>
<evidence type="ECO:0000313" key="5">
    <source>
        <dbReference type="EMBL" id="MBD8047380.1"/>
    </source>
</evidence>
<reference evidence="5 6" key="1">
    <citation type="submission" date="2020-08" db="EMBL/GenBank/DDBJ databases">
        <title>A Genomic Blueprint of the Chicken Gut Microbiome.</title>
        <authorList>
            <person name="Gilroy R."/>
            <person name="Ravi A."/>
            <person name="Getino M."/>
            <person name="Pursley I."/>
            <person name="Horton D.L."/>
            <person name="Alikhan N.-F."/>
            <person name="Baker D."/>
            <person name="Gharbi K."/>
            <person name="Hall N."/>
            <person name="Watson M."/>
            <person name="Adriaenssens E.M."/>
            <person name="Foster-Nyarko E."/>
            <person name="Jarju S."/>
            <person name="Secka A."/>
            <person name="Antonio M."/>
            <person name="Oren A."/>
            <person name="Chaudhuri R."/>
            <person name="La Ragione R.M."/>
            <person name="Hildebrand F."/>
            <person name="Pallen M.J."/>
        </authorList>
    </citation>
    <scope>NUCLEOTIDE SEQUENCE [LARGE SCALE GENOMIC DNA]</scope>
    <source>
        <strain evidence="5 6">N37</strain>
    </source>
</reference>
<keyword evidence="6" id="KW-1185">Reference proteome</keyword>
<dbReference type="InterPro" id="IPR000182">
    <property type="entry name" value="GNAT_dom"/>
</dbReference>
<dbReference type="RefSeq" id="WP_191740347.1">
    <property type="nucleotide sequence ID" value="NZ_JACSQB010000074.1"/>
</dbReference>
<dbReference type="InterPro" id="IPR051531">
    <property type="entry name" value="N-acetyltransferase"/>
</dbReference>
<evidence type="ECO:0000313" key="6">
    <source>
        <dbReference type="Proteomes" id="UP000627166"/>
    </source>
</evidence>
<keyword evidence="2" id="KW-0012">Acyltransferase</keyword>
<name>A0ABR8YSZ8_9CLOT</name>
<dbReference type="Proteomes" id="UP000627166">
    <property type="component" value="Unassembled WGS sequence"/>
</dbReference>
<dbReference type="Pfam" id="PF13302">
    <property type="entry name" value="Acetyltransf_3"/>
    <property type="match status" value="1"/>
</dbReference>
<dbReference type="CDD" id="cd04301">
    <property type="entry name" value="NAT_SF"/>
    <property type="match status" value="1"/>
</dbReference>
<sequence length="163" mass="19222">MVELRYPKIEEAEEYLRILKDGKYEFYHAAIPEDVEEEIKWIKKREYKRKDNLEYNYSIIYRGILVGGCNIKIFREAPHIGELGYFVDKNCFNKGIASEVVAKLEKIAFEELGLVRLEIRMDPRNKASEKVAIKNDFLKDCDHVHFKDEVRRLQGAFIAGYLN</sequence>
<gene>
    <name evidence="5" type="ORF">H9637_10085</name>
</gene>
<dbReference type="PANTHER" id="PTHR43792:SF8">
    <property type="entry name" value="[RIBOSOMAL PROTEIN US5]-ALANINE N-ACETYLTRANSFERASE"/>
    <property type="match status" value="1"/>
</dbReference>
<protein>
    <submittedName>
        <fullName evidence="5">GNAT family N-acetyltransferase</fullName>
    </submittedName>
</protein>